<accession>A0A4Q2D6L8</accession>
<feature type="compositionally biased region" description="Polar residues" evidence="1">
    <location>
        <begin position="469"/>
        <end position="478"/>
    </location>
</feature>
<dbReference type="Proteomes" id="UP000290288">
    <property type="component" value="Unassembled WGS sequence"/>
</dbReference>
<organism evidence="2 3">
    <name type="scientific">Candolleomyces aberdarensis</name>
    <dbReference type="NCBI Taxonomy" id="2316362"/>
    <lineage>
        <taxon>Eukaryota</taxon>
        <taxon>Fungi</taxon>
        <taxon>Dikarya</taxon>
        <taxon>Basidiomycota</taxon>
        <taxon>Agaricomycotina</taxon>
        <taxon>Agaricomycetes</taxon>
        <taxon>Agaricomycetidae</taxon>
        <taxon>Agaricales</taxon>
        <taxon>Agaricineae</taxon>
        <taxon>Psathyrellaceae</taxon>
        <taxon>Candolleomyces</taxon>
    </lineage>
</organism>
<protein>
    <submittedName>
        <fullName evidence="2">Uncharacterized protein</fullName>
    </submittedName>
</protein>
<evidence type="ECO:0000313" key="3">
    <source>
        <dbReference type="Proteomes" id="UP000290288"/>
    </source>
</evidence>
<proteinExistence type="predicted"/>
<evidence type="ECO:0000256" key="1">
    <source>
        <dbReference type="SAM" id="MobiDB-lite"/>
    </source>
</evidence>
<name>A0A4Q2D6L8_9AGAR</name>
<dbReference type="AlphaFoldDB" id="A0A4Q2D6L8"/>
<keyword evidence="3" id="KW-1185">Reference proteome</keyword>
<comment type="caution">
    <text evidence="2">The sequence shown here is derived from an EMBL/GenBank/DDBJ whole genome shotgun (WGS) entry which is preliminary data.</text>
</comment>
<gene>
    <name evidence="2" type="ORF">EST38_g11668</name>
</gene>
<feature type="compositionally biased region" description="Basic and acidic residues" evidence="1">
    <location>
        <begin position="479"/>
        <end position="493"/>
    </location>
</feature>
<reference evidence="2 3" key="1">
    <citation type="submission" date="2019-01" db="EMBL/GenBank/DDBJ databases">
        <title>Draft genome sequence of Psathyrella aberdarensis IHI B618.</title>
        <authorList>
            <person name="Buettner E."/>
            <person name="Kellner H."/>
        </authorList>
    </citation>
    <scope>NUCLEOTIDE SEQUENCE [LARGE SCALE GENOMIC DNA]</scope>
    <source>
        <strain evidence="2 3">IHI B618</strain>
    </source>
</reference>
<evidence type="ECO:0000313" key="2">
    <source>
        <dbReference type="EMBL" id="RXW14186.1"/>
    </source>
</evidence>
<feature type="region of interest" description="Disordered" evidence="1">
    <location>
        <begin position="469"/>
        <end position="532"/>
    </location>
</feature>
<feature type="compositionally biased region" description="Acidic residues" evidence="1">
    <location>
        <begin position="495"/>
        <end position="514"/>
    </location>
</feature>
<feature type="compositionally biased region" description="Polar residues" evidence="1">
    <location>
        <begin position="517"/>
        <end position="532"/>
    </location>
</feature>
<dbReference type="EMBL" id="SDEE01000749">
    <property type="protein sequence ID" value="RXW14186.1"/>
    <property type="molecule type" value="Genomic_DNA"/>
</dbReference>
<dbReference type="OrthoDB" id="3268696at2759"/>
<sequence>MASQDKSLAEEGFRPPNAIDLSLDRQRLDPPIPIAPLADLASRIGQLPKRVVFDKSRGGFWVCVHEHPLPQRSDPRESADPRLYIPSHLQNSYPWDAFNLTTGFSDDRLFGTLVMSRSQLDNCMVQNKLGQWMLPLNVRRSWHSLEEKISLVIDAIQAAHQAPTPALNLPIWPSKEGYRHAHGTKNRAVDAAVRSITAFGEVCSFAAFCFSRWKTSSETSPFEPITIYLLSKTNVGHAWLDDLFRSPVGLIPSGGRTGTMVDLLSTPWYNSLHVWAEYGVPLWIWLTGDPQRTFRLSSFDQNVLSCWLPPSEILQKALTKSFPLPPPPQRPLNQVSRVRLTEWEHQAWMAGQWAGESSEIFFNRMRQMMDRHEHDQAPEHPKPPPTWEKIHETSGIRYYHWRCMGFPSLRYHVLDIFRARALYEAHAPSQIFWNRYDNSIDFHWMLDPDVGPTIFDAAGLEDSISQPYEQYQKTTSHTETSHLYERGHRRSDPLDAPDFDDFDDDDESEMDVDEPSSQATAPSQQPLSQQDATPYVTMVSQKRLGYTQDSNSQGSSTSNVKAVVLHNVFGARLDDGIAPSFAFAGSDIINTLLSPVHLSSLAPRWDISTRSAAPPNWKTFPLLIARGSMTEGTDHHRRYIIGIRTKPLEEQWFVVVLYSATSVLQILRFGWTGVLEIVRESARRGIKLRTAKYLARDEVDPQIPKVERVGLGVRYEDSNWAEAYREYERIRDEFLRGPRGKIALMMGGVIGRLARDVVNIKDATKPPLLSSRQHGDVVAIESERSLFGDALTDAEIDIVVGTYRMRRKKKRSPGDQLEYLAQWWPGPATWEKGGLSIGEWSPRCEEWFEKHRSKFRLGKEGPKPRSKWHSDMRLSRETRNVWSEYEELAAKFLREGPLQT</sequence>